<feature type="transmembrane region" description="Helical" evidence="1">
    <location>
        <begin position="37"/>
        <end position="56"/>
    </location>
</feature>
<reference evidence="2" key="1">
    <citation type="submission" date="2022-10" db="EMBL/GenBank/DDBJ databases">
        <title>Complete genome sequence of Schlegelella aquatica LMG 23380.</title>
        <authorList>
            <person name="Musilova J."/>
            <person name="Kourilova X."/>
            <person name="Bezdicek M."/>
            <person name="Hermankova K."/>
            <person name="Obruca S."/>
            <person name="Sedlar K."/>
        </authorList>
    </citation>
    <scope>NUCLEOTIDE SEQUENCE</scope>
    <source>
        <strain evidence="2">LMG 23380</strain>
    </source>
</reference>
<keyword evidence="1" id="KW-0812">Transmembrane</keyword>
<protein>
    <recommendedName>
        <fullName evidence="4">YggT family protein</fullName>
    </recommendedName>
</protein>
<feature type="transmembrane region" description="Helical" evidence="1">
    <location>
        <begin position="68"/>
        <end position="94"/>
    </location>
</feature>
<accession>A0ABY6MP86</accession>
<organism evidence="2 3">
    <name type="scientific">Caldimonas aquatica</name>
    <dbReference type="NCBI Taxonomy" id="376175"/>
    <lineage>
        <taxon>Bacteria</taxon>
        <taxon>Pseudomonadati</taxon>
        <taxon>Pseudomonadota</taxon>
        <taxon>Betaproteobacteria</taxon>
        <taxon>Burkholderiales</taxon>
        <taxon>Sphaerotilaceae</taxon>
        <taxon>Caldimonas</taxon>
    </lineage>
</organism>
<sequence length="98" mass="10627">MLLFVSAVKLVAEIALLAFAGQWVLGLLAGKKRDGNLFYQLLGILTQPFVRLARVLSPSIVLDRHVPLVAFLLLGIVWVSATLGKISICLELGVQACR</sequence>
<dbReference type="RefSeq" id="WP_264891319.1">
    <property type="nucleotide sequence ID" value="NZ_CP110257.1"/>
</dbReference>
<evidence type="ECO:0000313" key="3">
    <source>
        <dbReference type="Proteomes" id="UP001163266"/>
    </source>
</evidence>
<proteinExistence type="predicted"/>
<dbReference type="EMBL" id="CP110257">
    <property type="protein sequence ID" value="UZD53736.1"/>
    <property type="molecule type" value="Genomic_DNA"/>
</dbReference>
<evidence type="ECO:0008006" key="4">
    <source>
        <dbReference type="Google" id="ProtNLM"/>
    </source>
</evidence>
<evidence type="ECO:0000313" key="2">
    <source>
        <dbReference type="EMBL" id="UZD53736.1"/>
    </source>
</evidence>
<keyword evidence="1" id="KW-0472">Membrane</keyword>
<keyword evidence="3" id="KW-1185">Reference proteome</keyword>
<keyword evidence="1" id="KW-1133">Transmembrane helix</keyword>
<gene>
    <name evidence="2" type="ORF">OMP39_08485</name>
</gene>
<evidence type="ECO:0000256" key="1">
    <source>
        <dbReference type="SAM" id="Phobius"/>
    </source>
</evidence>
<name>A0ABY6MP86_9BURK</name>
<dbReference type="Proteomes" id="UP001163266">
    <property type="component" value="Chromosome"/>
</dbReference>
<feature type="transmembrane region" description="Helical" evidence="1">
    <location>
        <begin position="6"/>
        <end position="25"/>
    </location>
</feature>